<organism evidence="1">
    <name type="scientific">bioreactor metagenome</name>
    <dbReference type="NCBI Taxonomy" id="1076179"/>
    <lineage>
        <taxon>unclassified sequences</taxon>
        <taxon>metagenomes</taxon>
        <taxon>ecological metagenomes</taxon>
    </lineage>
</organism>
<reference evidence="1" key="1">
    <citation type="submission" date="2019-08" db="EMBL/GenBank/DDBJ databases">
        <authorList>
            <person name="Kucharzyk K."/>
            <person name="Murdoch R.W."/>
            <person name="Higgins S."/>
            <person name="Loffler F."/>
        </authorList>
    </citation>
    <scope>NUCLEOTIDE SEQUENCE</scope>
</reference>
<protein>
    <submittedName>
        <fullName evidence="1">Uncharacterized protein</fullName>
    </submittedName>
</protein>
<evidence type="ECO:0000313" key="1">
    <source>
        <dbReference type="EMBL" id="MPN48536.1"/>
    </source>
</evidence>
<dbReference type="EMBL" id="VSSQ01110956">
    <property type="protein sequence ID" value="MPN48536.1"/>
    <property type="molecule type" value="Genomic_DNA"/>
</dbReference>
<gene>
    <name evidence="1" type="ORF">SDC9_196146</name>
</gene>
<accession>A0A645IC91</accession>
<sequence>MIADKQLNLCIFFRNNKDAPVHIQVNATPEDIDQLQRFFNDHIFGDIDYKTVLGKHRVVSHNAITGIIGNFCVTAVEGPGISFRKLL</sequence>
<name>A0A645IC91_9ZZZZ</name>
<proteinExistence type="predicted"/>
<comment type="caution">
    <text evidence="1">The sequence shown here is derived from an EMBL/GenBank/DDBJ whole genome shotgun (WGS) entry which is preliminary data.</text>
</comment>
<dbReference type="AlphaFoldDB" id="A0A645IC91"/>